<keyword evidence="1" id="KW-0472">Membrane</keyword>
<protein>
    <submittedName>
        <fullName evidence="2">Uncharacterized protein</fullName>
    </submittedName>
</protein>
<keyword evidence="1" id="KW-1133">Transmembrane helix</keyword>
<name>A0A5B7FWH9_PORTR</name>
<keyword evidence="3" id="KW-1185">Reference proteome</keyword>
<dbReference type="Proteomes" id="UP000324222">
    <property type="component" value="Unassembled WGS sequence"/>
</dbReference>
<gene>
    <name evidence="2" type="ORF">E2C01_043591</name>
</gene>
<reference evidence="2 3" key="1">
    <citation type="submission" date="2019-05" db="EMBL/GenBank/DDBJ databases">
        <title>Another draft genome of Portunus trituberculatus and its Hox gene families provides insights of decapod evolution.</title>
        <authorList>
            <person name="Jeong J.-H."/>
            <person name="Song I."/>
            <person name="Kim S."/>
            <person name="Choi T."/>
            <person name="Kim D."/>
            <person name="Ryu S."/>
            <person name="Kim W."/>
        </authorList>
    </citation>
    <scope>NUCLEOTIDE SEQUENCE [LARGE SCALE GENOMIC DNA]</scope>
    <source>
        <tissue evidence="2">Muscle</tissue>
    </source>
</reference>
<dbReference type="AlphaFoldDB" id="A0A5B7FWH9"/>
<feature type="transmembrane region" description="Helical" evidence="1">
    <location>
        <begin position="23"/>
        <end position="42"/>
    </location>
</feature>
<comment type="caution">
    <text evidence="2">The sequence shown here is derived from an EMBL/GenBank/DDBJ whole genome shotgun (WGS) entry which is preliminary data.</text>
</comment>
<dbReference type="EMBL" id="VSRR010009087">
    <property type="protein sequence ID" value="MPC49777.1"/>
    <property type="molecule type" value="Genomic_DNA"/>
</dbReference>
<sequence length="82" mass="9004">MITPYITWLVKKVGHGDGEVREFSTTINVIVLCLPSLLVFASPSPASPLSVHRLLRSAAFSRCSLHAFVVFYFVQVVSLLLG</sequence>
<keyword evidence="1" id="KW-0812">Transmembrane</keyword>
<evidence type="ECO:0000256" key="1">
    <source>
        <dbReference type="SAM" id="Phobius"/>
    </source>
</evidence>
<organism evidence="2 3">
    <name type="scientific">Portunus trituberculatus</name>
    <name type="common">Swimming crab</name>
    <name type="synonym">Neptunus trituberculatus</name>
    <dbReference type="NCBI Taxonomy" id="210409"/>
    <lineage>
        <taxon>Eukaryota</taxon>
        <taxon>Metazoa</taxon>
        <taxon>Ecdysozoa</taxon>
        <taxon>Arthropoda</taxon>
        <taxon>Crustacea</taxon>
        <taxon>Multicrustacea</taxon>
        <taxon>Malacostraca</taxon>
        <taxon>Eumalacostraca</taxon>
        <taxon>Eucarida</taxon>
        <taxon>Decapoda</taxon>
        <taxon>Pleocyemata</taxon>
        <taxon>Brachyura</taxon>
        <taxon>Eubrachyura</taxon>
        <taxon>Portunoidea</taxon>
        <taxon>Portunidae</taxon>
        <taxon>Portuninae</taxon>
        <taxon>Portunus</taxon>
    </lineage>
</organism>
<feature type="transmembrane region" description="Helical" evidence="1">
    <location>
        <begin position="63"/>
        <end position="81"/>
    </location>
</feature>
<accession>A0A5B7FWH9</accession>
<evidence type="ECO:0000313" key="2">
    <source>
        <dbReference type="EMBL" id="MPC49777.1"/>
    </source>
</evidence>
<evidence type="ECO:0000313" key="3">
    <source>
        <dbReference type="Proteomes" id="UP000324222"/>
    </source>
</evidence>
<proteinExistence type="predicted"/>